<dbReference type="InterPro" id="IPR000195">
    <property type="entry name" value="Rab-GAP-TBC_dom"/>
</dbReference>
<dbReference type="Pfam" id="PF00566">
    <property type="entry name" value="RabGAP-TBC"/>
    <property type="match status" value="1"/>
</dbReference>
<proteinExistence type="predicted"/>
<dbReference type="Gene3D" id="1.10.472.80">
    <property type="entry name" value="Ypt/Rab-GAP domain of gyp1p, domain 3"/>
    <property type="match status" value="1"/>
</dbReference>
<dbReference type="EMBL" id="JAFJZO010000036">
    <property type="protein sequence ID" value="KAG5490768.1"/>
    <property type="molecule type" value="Genomic_DNA"/>
</dbReference>
<dbReference type="GO" id="GO:0005096">
    <property type="term" value="F:GTPase activator activity"/>
    <property type="evidence" value="ECO:0007669"/>
    <property type="project" value="UniProtKB-KW"/>
</dbReference>
<reference evidence="5 6" key="1">
    <citation type="submission" date="2021-02" db="EMBL/GenBank/DDBJ databases">
        <title>Porcisia hertigi Genome sequencing and assembly.</title>
        <authorList>
            <person name="Almutairi H."/>
            <person name="Gatherer D."/>
        </authorList>
    </citation>
    <scope>NUCLEOTIDE SEQUENCE [LARGE SCALE GENOMIC DNA]</scope>
    <source>
        <strain evidence="5 6">C119</strain>
    </source>
</reference>
<dbReference type="Proteomes" id="UP000674318">
    <property type="component" value="Unassembled WGS sequence"/>
</dbReference>
<evidence type="ECO:0000259" key="4">
    <source>
        <dbReference type="PROSITE" id="PS50086"/>
    </source>
</evidence>
<dbReference type="SMART" id="SM00164">
    <property type="entry name" value="TBC"/>
    <property type="match status" value="1"/>
</dbReference>
<dbReference type="FunFam" id="1.10.8.270:FF:000016">
    <property type="entry name" value="TBC1 domain family member 2A"/>
    <property type="match status" value="1"/>
</dbReference>
<dbReference type="PANTHER" id="PTHR47219">
    <property type="entry name" value="RAB GTPASE-ACTIVATING PROTEIN 1-LIKE"/>
    <property type="match status" value="1"/>
</dbReference>
<dbReference type="GO" id="GO:0031267">
    <property type="term" value="F:small GTPase binding"/>
    <property type="evidence" value="ECO:0007669"/>
    <property type="project" value="TreeGrafter"/>
</dbReference>
<evidence type="ECO:0000256" key="3">
    <source>
        <dbReference type="SAM" id="MobiDB-lite"/>
    </source>
</evidence>
<dbReference type="FunFam" id="1.10.10.750:FF:000003">
    <property type="entry name" value="GTPase activating protein (Evi5)"/>
    <property type="match status" value="1"/>
</dbReference>
<feature type="compositionally biased region" description="Basic and acidic residues" evidence="3">
    <location>
        <begin position="66"/>
        <end position="81"/>
    </location>
</feature>
<dbReference type="InterPro" id="IPR050302">
    <property type="entry name" value="Rab_GAP_TBC_domain"/>
</dbReference>
<dbReference type="RefSeq" id="XP_067753096.1">
    <property type="nucleotide sequence ID" value="XM_067896939.1"/>
</dbReference>
<sequence length="444" mass="50908">MTTVRRDSVTTANVSPTTVIGGALLILPHAEEVHLRRGLMPVAISSTTGRLNRAAVDSDSEEEEEAILHDRGGSSHGREECQTAPGSPDTSSRQSRFHVISTQMEAVVSAHRRAAASKRFAYECYDMFGFRVTEVEKAAEDYERHAKGYSQEYLGKWQHMVSHWASVRPDTLKRYCRRGVPQALRHVVWQRLLESWGMKESHPGVYMRLRSDPLVSEDLKGIIERDLDRTFPTHRLFSSGGLGQGQQMLRSILHAYANYDPSVGYCQGMGFLAATLILQVEEEESAFWAFVALMNNAKYNMRVVFSPGFPQLQCCFHVFEELMHKKMPKLYTHLHDRHHIHPSFYAVHWFMTVFTYYFNFGLVSRIWDMFLCEGWKPVYRIALALLKMDRRRLLSLGTETEVLLALKDIQESKRPVELLKTALNIRFSSAYVRALVEAYNAPRV</sequence>
<dbReference type="PANTHER" id="PTHR47219:SF9">
    <property type="entry name" value="GTPASE ACTIVATING PROTEIN AND CENTROSOME-ASSOCIATED, ISOFORM B"/>
    <property type="match status" value="1"/>
</dbReference>
<keyword evidence="1" id="KW-0343">GTPase activation</keyword>
<gene>
    <name evidence="5" type="ORF">JKF63_00890</name>
</gene>
<comment type="caution">
    <text evidence="5">The sequence shown here is derived from an EMBL/GenBank/DDBJ whole genome shotgun (WGS) entry which is preliminary data.</text>
</comment>
<dbReference type="InterPro" id="IPR035969">
    <property type="entry name" value="Rab-GAP_TBC_sf"/>
</dbReference>
<dbReference type="OrthoDB" id="295078at2759"/>
<evidence type="ECO:0000256" key="1">
    <source>
        <dbReference type="ARBA" id="ARBA00022468"/>
    </source>
</evidence>
<keyword evidence="6" id="KW-1185">Reference proteome</keyword>
<dbReference type="Gene3D" id="1.10.8.270">
    <property type="entry name" value="putative rabgap domain of human tbc1 domain family member 14 like domains"/>
    <property type="match status" value="1"/>
</dbReference>
<keyword evidence="2" id="KW-0175">Coiled coil</keyword>
<evidence type="ECO:0000256" key="2">
    <source>
        <dbReference type="ARBA" id="ARBA00023054"/>
    </source>
</evidence>
<dbReference type="AlphaFoldDB" id="A0A836IAE8"/>
<dbReference type="Gene3D" id="1.10.10.750">
    <property type="entry name" value="Ypt/Rab-GAP domain of gyp1p, domain 1"/>
    <property type="match status" value="1"/>
</dbReference>
<name>A0A836IAE8_9TRYP</name>
<evidence type="ECO:0000313" key="6">
    <source>
        <dbReference type="Proteomes" id="UP000674318"/>
    </source>
</evidence>
<accession>A0A836IAE8</accession>
<feature type="domain" description="Rab-GAP TBC" evidence="4">
    <location>
        <begin position="179"/>
        <end position="374"/>
    </location>
</feature>
<dbReference type="SUPFAM" id="SSF47923">
    <property type="entry name" value="Ypt/Rab-GAP domain of gyp1p"/>
    <property type="match status" value="2"/>
</dbReference>
<protein>
    <recommendedName>
        <fullName evidence="4">Rab-GAP TBC domain-containing protein</fullName>
    </recommendedName>
</protein>
<dbReference type="KEGG" id="phet:94287016"/>
<evidence type="ECO:0000313" key="5">
    <source>
        <dbReference type="EMBL" id="KAG5490768.1"/>
    </source>
</evidence>
<dbReference type="PROSITE" id="PS50086">
    <property type="entry name" value="TBC_RABGAP"/>
    <property type="match status" value="1"/>
</dbReference>
<organism evidence="5 6">
    <name type="scientific">Porcisia hertigi</name>
    <dbReference type="NCBI Taxonomy" id="2761500"/>
    <lineage>
        <taxon>Eukaryota</taxon>
        <taxon>Discoba</taxon>
        <taxon>Euglenozoa</taxon>
        <taxon>Kinetoplastea</taxon>
        <taxon>Metakinetoplastina</taxon>
        <taxon>Trypanosomatida</taxon>
        <taxon>Trypanosomatidae</taxon>
        <taxon>Leishmaniinae</taxon>
        <taxon>Porcisia</taxon>
    </lineage>
</organism>
<dbReference type="GeneID" id="94287016"/>
<feature type="region of interest" description="Disordered" evidence="3">
    <location>
        <begin position="50"/>
        <end position="94"/>
    </location>
</feature>
<feature type="compositionally biased region" description="Polar residues" evidence="3">
    <location>
        <begin position="84"/>
        <end position="94"/>
    </location>
</feature>